<dbReference type="InterPro" id="IPR005467">
    <property type="entry name" value="His_kinase_dom"/>
</dbReference>
<dbReference type="InterPro" id="IPR008358">
    <property type="entry name" value="Sig_transdc_His_kin/Pase_MprB"/>
</dbReference>
<proteinExistence type="predicted"/>
<evidence type="ECO:0000256" key="1">
    <source>
        <dbReference type="ARBA" id="ARBA00000085"/>
    </source>
</evidence>
<evidence type="ECO:0000256" key="12">
    <source>
        <dbReference type="ARBA" id="ARBA00023012"/>
    </source>
</evidence>
<protein>
    <recommendedName>
        <fullName evidence="3">histidine kinase</fullName>
        <ecNumber evidence="3">2.7.13.3</ecNumber>
    </recommendedName>
</protein>
<keyword evidence="9" id="KW-0418">Kinase</keyword>
<evidence type="ECO:0000256" key="10">
    <source>
        <dbReference type="ARBA" id="ARBA00022840"/>
    </source>
</evidence>
<dbReference type="RefSeq" id="WP_095121457.1">
    <property type="nucleotide sequence ID" value="NZ_LT906454.1"/>
</dbReference>
<feature type="domain" description="Histidine kinase" evidence="15">
    <location>
        <begin position="244"/>
        <end position="432"/>
    </location>
</feature>
<dbReference type="EMBL" id="LT906454">
    <property type="protein sequence ID" value="SNV32709.1"/>
    <property type="molecule type" value="Genomic_DNA"/>
</dbReference>
<evidence type="ECO:0000256" key="8">
    <source>
        <dbReference type="ARBA" id="ARBA00022741"/>
    </source>
</evidence>
<sequence>MGIVRKNFVTVTTIIIATSALILALLYYAAPIYYNQAKKQHLKDDFLEVRMQLDGLPEAKLIQEITRLDKQTPNILLTLVRPDQVTIYPTPEDEEVRIAQETEYLAKGNFDEIGSWTELITSKEGQKYYLFAEYGFYSLSNVSQTLVTFYPFIILFIFLLAITVAFIYSRVSTKRLSLISETTRQMQSLEPGIACPIIGRDEVAVLAQDINSLYEKLQSSIGSLRLENERAIIREKEQSDFLRMTSHELKTPIASMLGLIEGMLYNVGPFKDHETYLKQCRDILTEQADLVHSILDATNLDMGLTDSKELIQLDNLIEQSLTSYQGWATVKNYSFTFSLEPTTIKGNKTYLLKAIKNILDNAFRYSSSQGSIHLSLKNQQLIIENQVEQLLSQEELAQIFRPFYRPDYSRNKDEGGTGIGLFLVQQILEKHGFNYAFQPLNTNTMQFLIDFNQRE</sequence>
<evidence type="ECO:0000256" key="11">
    <source>
        <dbReference type="ARBA" id="ARBA00022989"/>
    </source>
</evidence>
<dbReference type="Gene3D" id="1.10.287.130">
    <property type="match status" value="1"/>
</dbReference>
<dbReference type="SMART" id="SM00387">
    <property type="entry name" value="HATPase_c"/>
    <property type="match status" value="1"/>
</dbReference>
<organism evidence="17 18">
    <name type="scientific">Streptococcus acidominimus</name>
    <dbReference type="NCBI Taxonomy" id="1326"/>
    <lineage>
        <taxon>Bacteria</taxon>
        <taxon>Bacillati</taxon>
        <taxon>Bacillota</taxon>
        <taxon>Bacilli</taxon>
        <taxon>Lactobacillales</taxon>
        <taxon>Streptococcaceae</taxon>
        <taxon>Streptococcus</taxon>
    </lineage>
</organism>
<comment type="subcellular location">
    <subcellularLocation>
        <location evidence="2">Cell membrane</location>
        <topology evidence="2">Multi-pass membrane protein</topology>
    </subcellularLocation>
</comment>
<dbReference type="Pfam" id="PF00512">
    <property type="entry name" value="HisKA"/>
    <property type="match status" value="1"/>
</dbReference>
<dbReference type="AlphaFoldDB" id="A0A239WEU7"/>
<dbReference type="InterPro" id="IPR003661">
    <property type="entry name" value="HisK_dim/P_dom"/>
</dbReference>
<dbReference type="PRINTS" id="PR01780">
    <property type="entry name" value="LANTIREGPROT"/>
</dbReference>
<feature type="transmembrane region" description="Helical" evidence="14">
    <location>
        <begin position="7"/>
        <end position="30"/>
    </location>
</feature>
<dbReference type="KEGG" id="saco:SAME_00184"/>
<keyword evidence="8" id="KW-0547">Nucleotide-binding</keyword>
<dbReference type="InterPro" id="IPR003594">
    <property type="entry name" value="HATPase_dom"/>
</dbReference>
<keyword evidence="13 14" id="KW-0472">Membrane</keyword>
<feature type="transmembrane region" description="Helical" evidence="14">
    <location>
        <begin position="149"/>
        <end position="168"/>
    </location>
</feature>
<evidence type="ECO:0000256" key="2">
    <source>
        <dbReference type="ARBA" id="ARBA00004651"/>
    </source>
</evidence>
<keyword evidence="6 17" id="KW-0808">Transferase</keyword>
<evidence type="ECO:0000256" key="3">
    <source>
        <dbReference type="ARBA" id="ARBA00012438"/>
    </source>
</evidence>
<dbReference type="GO" id="GO:0005524">
    <property type="term" value="F:ATP binding"/>
    <property type="evidence" value="ECO:0007669"/>
    <property type="project" value="UniProtKB-KW"/>
</dbReference>
<dbReference type="PROSITE" id="PS50109">
    <property type="entry name" value="HIS_KIN"/>
    <property type="match status" value="1"/>
</dbReference>
<dbReference type="EC" id="2.7.13.3" evidence="3"/>
<keyword evidence="4" id="KW-1003">Cell membrane</keyword>
<evidence type="ECO:0000313" key="17">
    <source>
        <dbReference type="EMBL" id="SNV32709.1"/>
    </source>
</evidence>
<dbReference type="OrthoDB" id="9762826at2"/>
<evidence type="ECO:0000256" key="5">
    <source>
        <dbReference type="ARBA" id="ARBA00022553"/>
    </source>
</evidence>
<evidence type="ECO:0000256" key="7">
    <source>
        <dbReference type="ARBA" id="ARBA00022692"/>
    </source>
</evidence>
<evidence type="ECO:0000256" key="6">
    <source>
        <dbReference type="ARBA" id="ARBA00022679"/>
    </source>
</evidence>
<dbReference type="InterPro" id="IPR036890">
    <property type="entry name" value="HATPase_C_sf"/>
</dbReference>
<dbReference type="Proteomes" id="UP000215144">
    <property type="component" value="Chromosome 1"/>
</dbReference>
<keyword evidence="7 14" id="KW-0812">Transmembrane</keyword>
<evidence type="ECO:0000259" key="15">
    <source>
        <dbReference type="PROSITE" id="PS50109"/>
    </source>
</evidence>
<keyword evidence="11 14" id="KW-1133">Transmembrane helix</keyword>
<keyword evidence="5" id="KW-0597">Phosphoprotein</keyword>
<evidence type="ECO:0000256" key="14">
    <source>
        <dbReference type="SAM" id="Phobius"/>
    </source>
</evidence>
<gene>
    <name evidence="17" type="primary">baeS</name>
    <name evidence="17" type="ORF">SAMEA4504048_00184</name>
</gene>
<dbReference type="InterPro" id="IPR050398">
    <property type="entry name" value="HssS/ArlS-like"/>
</dbReference>
<dbReference type="PANTHER" id="PTHR45528:SF1">
    <property type="entry name" value="SENSOR HISTIDINE KINASE CPXA"/>
    <property type="match status" value="1"/>
</dbReference>
<dbReference type="InterPro" id="IPR003660">
    <property type="entry name" value="HAMP_dom"/>
</dbReference>
<evidence type="ECO:0000313" key="18">
    <source>
        <dbReference type="Proteomes" id="UP000215144"/>
    </source>
</evidence>
<comment type="catalytic activity">
    <reaction evidence="1">
        <text>ATP + protein L-histidine = ADP + protein N-phospho-L-histidine.</text>
        <dbReference type="EC" id="2.7.13.3"/>
    </reaction>
</comment>
<dbReference type="SMART" id="SM00304">
    <property type="entry name" value="HAMP"/>
    <property type="match status" value="1"/>
</dbReference>
<evidence type="ECO:0000256" key="4">
    <source>
        <dbReference type="ARBA" id="ARBA00022475"/>
    </source>
</evidence>
<dbReference type="SMART" id="SM00388">
    <property type="entry name" value="HisKA"/>
    <property type="match status" value="1"/>
</dbReference>
<evidence type="ECO:0000259" key="16">
    <source>
        <dbReference type="PROSITE" id="PS50885"/>
    </source>
</evidence>
<feature type="domain" description="HAMP" evidence="16">
    <location>
        <begin position="170"/>
        <end position="222"/>
    </location>
</feature>
<dbReference type="PROSITE" id="PS50885">
    <property type="entry name" value="HAMP"/>
    <property type="match status" value="1"/>
</dbReference>
<dbReference type="Pfam" id="PF02518">
    <property type="entry name" value="HATPase_c"/>
    <property type="match status" value="1"/>
</dbReference>
<name>A0A239WEU7_STRAI</name>
<dbReference type="GO" id="GO:0000155">
    <property type="term" value="F:phosphorelay sensor kinase activity"/>
    <property type="evidence" value="ECO:0007669"/>
    <property type="project" value="InterPro"/>
</dbReference>
<dbReference type="InterPro" id="IPR036097">
    <property type="entry name" value="HisK_dim/P_sf"/>
</dbReference>
<keyword evidence="10" id="KW-0067">ATP-binding</keyword>
<dbReference type="SUPFAM" id="SSF47384">
    <property type="entry name" value="Homodimeric domain of signal transducing histidine kinase"/>
    <property type="match status" value="1"/>
</dbReference>
<dbReference type="Gene3D" id="3.30.565.10">
    <property type="entry name" value="Histidine kinase-like ATPase, C-terminal domain"/>
    <property type="match status" value="1"/>
</dbReference>
<keyword evidence="12" id="KW-0902">Two-component regulatory system</keyword>
<evidence type="ECO:0000256" key="9">
    <source>
        <dbReference type="ARBA" id="ARBA00022777"/>
    </source>
</evidence>
<reference evidence="17 18" key="1">
    <citation type="submission" date="2017-06" db="EMBL/GenBank/DDBJ databases">
        <authorList>
            <consortium name="Pathogen Informatics"/>
        </authorList>
    </citation>
    <scope>NUCLEOTIDE SEQUENCE [LARGE SCALE GENOMIC DNA]</scope>
    <source>
        <strain evidence="17 18">NCTC11291</strain>
    </source>
</reference>
<evidence type="ECO:0000256" key="13">
    <source>
        <dbReference type="ARBA" id="ARBA00023136"/>
    </source>
</evidence>
<accession>A0A239WEU7</accession>
<dbReference type="Gene3D" id="6.10.340.10">
    <property type="match status" value="1"/>
</dbReference>
<dbReference type="GO" id="GO:0005886">
    <property type="term" value="C:plasma membrane"/>
    <property type="evidence" value="ECO:0007669"/>
    <property type="project" value="UniProtKB-SubCell"/>
</dbReference>
<dbReference type="SUPFAM" id="SSF55874">
    <property type="entry name" value="ATPase domain of HSP90 chaperone/DNA topoisomerase II/histidine kinase"/>
    <property type="match status" value="1"/>
</dbReference>
<dbReference type="CDD" id="cd00082">
    <property type="entry name" value="HisKA"/>
    <property type="match status" value="1"/>
</dbReference>
<dbReference type="PANTHER" id="PTHR45528">
    <property type="entry name" value="SENSOR HISTIDINE KINASE CPXA"/>
    <property type="match status" value="1"/>
</dbReference>